<feature type="region of interest" description="Disordered" evidence="2">
    <location>
        <begin position="501"/>
        <end position="550"/>
    </location>
</feature>
<dbReference type="OrthoDB" id="17646at2759"/>
<reference evidence="4 5" key="1">
    <citation type="submission" date="2017-12" db="EMBL/GenBank/DDBJ databases">
        <title>Sequencing, de novo assembly and annotation of complete genome of a new Thraustochytrid species, strain FCC1311.</title>
        <authorList>
            <person name="Sedici K."/>
            <person name="Godart F."/>
            <person name="Aiese Cigliano R."/>
            <person name="Sanseverino W."/>
            <person name="Barakat M."/>
            <person name="Ortet P."/>
            <person name="Marechal E."/>
            <person name="Cagnac O."/>
            <person name="Amato A."/>
        </authorList>
    </citation>
    <scope>NUCLEOTIDE SEQUENCE [LARGE SCALE GENOMIC DNA]</scope>
</reference>
<evidence type="ECO:0000313" key="5">
    <source>
        <dbReference type="Proteomes" id="UP000241890"/>
    </source>
</evidence>
<keyword evidence="5" id="KW-1185">Reference proteome</keyword>
<sequence>MAGESALILRDFDWSVRIVQASDTLANVAQPLVSLTLFLRDGASGEESKRMLEMDIEEAKTLLADLQKVDAELRRQSSTAVAAACSPNLPEYGMASRRAADTLARRLAAGPAHALPALCVRFAIAPEVKAEVAHVHVHVLEVEVEVEVEVESTSKGKGKGDEEASSFTVEGLFDYINESAASLARVISLERKEDNKQHDEDGDNPGGWEAEDLRPRTMSVHASIKNRKSGQRVRFHTEVEVFPLPSEEGQDAWLSRRGHWGAAPEEDRYWSKSTNSFKPSKDPVAHPCEESSSDEEGPVLDHTRDHRDSVLGSFWETIKPLFQLPDRSATSSTNGSSDDLDLEVEIELVEGDGLDTQNDDEDRDEDSVGDTDLDDDCDDEDDVHDRRRHEQESAAHASKLPWSKSLSKRSSVERKANAGASQAAAMSGVDHVYPPTRKRFAYKIPSEERRARAADEVLKSHVLGGKLSGSQASAAASAGKVLVLRGPDGVAFGAAVKRKVQLKTGKKSKTKHSRPKAPEGLYERRRRRRGETLARGRRGKSAKKRPSLRSPGIGFSMRPRYIFIFFVLPLILIGVDDMAPFFEDTWYFLTHSNEDYKVRMSQPVSIPIWLRIFYPTLRPESQVLKNTLRMGSFVIEFGGLLVLLQFVYQLVNLFRVGQSVIEVHVSDAEDSDEDSDYDDSDESESNQGQDYSYLFKWQPSHHA</sequence>
<feature type="compositionally biased region" description="Basic residues" evidence="2">
    <location>
        <begin position="524"/>
        <end position="547"/>
    </location>
</feature>
<feature type="domain" description="COMM" evidence="3">
    <location>
        <begin position="8"/>
        <end position="77"/>
    </location>
</feature>
<dbReference type="InterPro" id="IPR017920">
    <property type="entry name" value="COMM"/>
</dbReference>
<feature type="compositionally biased region" description="Basic and acidic residues" evidence="2">
    <location>
        <begin position="279"/>
        <end position="289"/>
    </location>
</feature>
<feature type="compositionally biased region" description="Basic and acidic residues" evidence="2">
    <location>
        <begin position="383"/>
        <end position="393"/>
    </location>
</feature>
<feature type="compositionally biased region" description="Acidic residues" evidence="2">
    <location>
        <begin position="668"/>
        <end position="684"/>
    </location>
</feature>
<feature type="compositionally biased region" description="Basic residues" evidence="2">
    <location>
        <begin position="501"/>
        <end position="515"/>
    </location>
</feature>
<evidence type="ECO:0000259" key="3">
    <source>
        <dbReference type="PROSITE" id="PS51269"/>
    </source>
</evidence>
<name>A0A2R5GPG1_9STRA</name>
<gene>
    <name evidence="4" type="ORF">FCC1311_089912</name>
</gene>
<proteinExistence type="predicted"/>
<protein>
    <submittedName>
        <fullName evidence="4">COMM domain-containing protein 8</fullName>
    </submittedName>
</protein>
<evidence type="ECO:0000256" key="1">
    <source>
        <dbReference type="SAM" id="Coils"/>
    </source>
</evidence>
<accession>A0A2R5GPG1</accession>
<feature type="compositionally biased region" description="Polar residues" evidence="2">
    <location>
        <begin position="328"/>
        <end position="337"/>
    </location>
</feature>
<feature type="region of interest" description="Disordered" evidence="2">
    <location>
        <begin position="322"/>
        <end position="430"/>
    </location>
</feature>
<dbReference type="PROSITE" id="PS51269">
    <property type="entry name" value="COMM"/>
    <property type="match status" value="1"/>
</dbReference>
<organism evidence="4 5">
    <name type="scientific">Hondaea fermentalgiana</name>
    <dbReference type="NCBI Taxonomy" id="2315210"/>
    <lineage>
        <taxon>Eukaryota</taxon>
        <taxon>Sar</taxon>
        <taxon>Stramenopiles</taxon>
        <taxon>Bigyra</taxon>
        <taxon>Labyrinthulomycetes</taxon>
        <taxon>Thraustochytrida</taxon>
        <taxon>Thraustochytriidae</taxon>
        <taxon>Hondaea</taxon>
    </lineage>
</organism>
<dbReference type="Pfam" id="PF07258">
    <property type="entry name" value="COMM_domain"/>
    <property type="match status" value="1"/>
</dbReference>
<comment type="caution">
    <text evidence="4">The sequence shown here is derived from an EMBL/GenBank/DDBJ whole genome shotgun (WGS) entry which is preliminary data.</text>
</comment>
<dbReference type="Proteomes" id="UP000241890">
    <property type="component" value="Unassembled WGS sequence"/>
</dbReference>
<feature type="coiled-coil region" evidence="1">
    <location>
        <begin position="49"/>
        <end position="76"/>
    </location>
</feature>
<feature type="region of interest" description="Disordered" evidence="2">
    <location>
        <begin position="267"/>
        <end position="305"/>
    </location>
</feature>
<dbReference type="InParanoid" id="A0A2R5GPG1"/>
<feature type="compositionally biased region" description="Acidic residues" evidence="2">
    <location>
        <begin position="338"/>
        <end position="382"/>
    </location>
</feature>
<feature type="region of interest" description="Disordered" evidence="2">
    <location>
        <begin position="667"/>
        <end position="703"/>
    </location>
</feature>
<evidence type="ECO:0000313" key="4">
    <source>
        <dbReference type="EMBL" id="GBG32766.1"/>
    </source>
</evidence>
<evidence type="ECO:0000256" key="2">
    <source>
        <dbReference type="SAM" id="MobiDB-lite"/>
    </source>
</evidence>
<feature type="region of interest" description="Disordered" evidence="2">
    <location>
        <begin position="192"/>
        <end position="215"/>
    </location>
</feature>
<dbReference type="AlphaFoldDB" id="A0A2R5GPG1"/>
<dbReference type="EMBL" id="BEYU01000129">
    <property type="protein sequence ID" value="GBG32766.1"/>
    <property type="molecule type" value="Genomic_DNA"/>
</dbReference>
<keyword evidence="1" id="KW-0175">Coiled coil</keyword>